<dbReference type="InterPro" id="IPR036249">
    <property type="entry name" value="Thioredoxin-like_sf"/>
</dbReference>
<dbReference type="PROSITE" id="PS51257">
    <property type="entry name" value="PROKAR_LIPOPROTEIN"/>
    <property type="match status" value="1"/>
</dbReference>
<dbReference type="AlphaFoldDB" id="A0AAU9HPE3"/>
<accession>A0AAU9HPE3</accession>
<feature type="signal peptide" evidence="2">
    <location>
        <begin position="1"/>
        <end position="26"/>
    </location>
</feature>
<dbReference type="Proteomes" id="UP000835242">
    <property type="component" value="Chromosome"/>
</dbReference>
<dbReference type="PANTHER" id="PTHR15337:SF11">
    <property type="entry name" value="THIOREDOXIN DOMAIN-CONTAINING PROTEIN"/>
    <property type="match status" value="1"/>
</dbReference>
<evidence type="ECO:0000259" key="3">
    <source>
        <dbReference type="PROSITE" id="PS51352"/>
    </source>
</evidence>
<evidence type="ECO:0000313" key="5">
    <source>
        <dbReference type="Proteomes" id="UP000835242"/>
    </source>
</evidence>
<organism evidence="4 5">
    <name type="scientific">Xanthomonas arboricola</name>
    <dbReference type="NCBI Taxonomy" id="56448"/>
    <lineage>
        <taxon>Bacteria</taxon>
        <taxon>Pseudomonadati</taxon>
        <taxon>Pseudomonadota</taxon>
        <taxon>Gammaproteobacteria</taxon>
        <taxon>Lysobacterales</taxon>
        <taxon>Lysobacteraceae</taxon>
        <taxon>Xanthomonas</taxon>
    </lineage>
</organism>
<dbReference type="EMBL" id="HG992337">
    <property type="protein sequence ID" value="CAE6705358.1"/>
    <property type="molecule type" value="Genomic_DNA"/>
</dbReference>
<protein>
    <submittedName>
        <fullName evidence="4">Thiol:disulfide interchange protein DsbD</fullName>
    </submittedName>
</protein>
<feature type="domain" description="Thioredoxin" evidence="3">
    <location>
        <begin position="35"/>
        <end position="163"/>
    </location>
</feature>
<dbReference type="PANTHER" id="PTHR15337">
    <property type="entry name" value="ANTERIOR GRADIENT PROTEIN-RELATED"/>
    <property type="match status" value="1"/>
</dbReference>
<dbReference type="RefSeq" id="WP_228600493.1">
    <property type="nucleotide sequence ID" value="NZ_HG992337.1"/>
</dbReference>
<dbReference type="EMBL" id="HG992337">
    <property type="protein sequence ID" value="CAE6705374.1"/>
    <property type="molecule type" value="Genomic_DNA"/>
</dbReference>
<feature type="chain" id="PRO_5043289316" evidence="2">
    <location>
        <begin position="27"/>
        <end position="525"/>
    </location>
</feature>
<gene>
    <name evidence="4" type="primary">dsbD_1</name>
    <name evidence="4" type="ORF">XA1314C_05390</name>
</gene>
<evidence type="ECO:0000256" key="2">
    <source>
        <dbReference type="SAM" id="SignalP"/>
    </source>
</evidence>
<dbReference type="SUPFAM" id="SSF52833">
    <property type="entry name" value="Thioredoxin-like"/>
    <property type="match status" value="1"/>
</dbReference>
<keyword evidence="1 2" id="KW-0732">Signal</keyword>
<sequence>MALSFRSPSPMLIALSALLAALTACDRSTPSAASAPAAATRPAAALAINWHEGNVEKALEEARNTGKPLLLYWGAIWCPPCNRLKATTFKDPGFIAQTRQFVAVHLDADLQEAQTWAERFGVRGYPTVILLRPDRSEITRLVGDSSTAQLVDSLRVAAQSNASTKQILERALNAPQTLKPDEWTLLGNYSWLQNDQLVDAKAAPGTLAALAKAAPQPALQRRFQLLAVAVTRQKPVASPATYTLLQTVFSNPSEVRNNLDVLVRGAATLVASATDDPGKRAALSREFNQALTQAYADPTLPIVDRLRTGYAEIDLARLAQGQPTRAEMNKPQPPLPADVVKTVHQRVQWAVTEAKTDEERQSTITSAAGLLALVGDNKGSAQLMQAELTRSKTPSYYMPYLGILAEQRGDTKAALSWFKQAYDSNGSQGTVVERGMTYLDALVRLSPEDGTGIETLASRVIGDLARQSDGYLKDNRQHFEEVGASLKTWSKQSPTGSAVLTRLRQKAQTRCADGNKPAACADWLG</sequence>
<reference evidence="4 5" key="1">
    <citation type="submission" date="2021-02" db="EMBL/GenBank/DDBJ databases">
        <authorList>
            <person name="Pothier F. J."/>
        </authorList>
    </citation>
    <scope>NUCLEOTIDE SEQUENCE [LARGE SCALE GENOMIC DNA]</scope>
    <source>
        <strain evidence="4 5">1314c</strain>
    </source>
</reference>
<dbReference type="Gene3D" id="3.40.30.10">
    <property type="entry name" value="Glutaredoxin"/>
    <property type="match status" value="1"/>
</dbReference>
<proteinExistence type="predicted"/>
<dbReference type="CDD" id="cd02947">
    <property type="entry name" value="TRX_family"/>
    <property type="match status" value="1"/>
</dbReference>
<name>A0AAU9HPE3_9XANT</name>
<dbReference type="InterPro" id="IPR051099">
    <property type="entry name" value="AGR/TXD"/>
</dbReference>
<evidence type="ECO:0000313" key="4">
    <source>
        <dbReference type="EMBL" id="CAE6705358.1"/>
    </source>
</evidence>
<dbReference type="PROSITE" id="PS51352">
    <property type="entry name" value="THIOREDOXIN_2"/>
    <property type="match status" value="1"/>
</dbReference>
<evidence type="ECO:0000256" key="1">
    <source>
        <dbReference type="ARBA" id="ARBA00022729"/>
    </source>
</evidence>
<dbReference type="InterPro" id="IPR013766">
    <property type="entry name" value="Thioredoxin_domain"/>
</dbReference>
<dbReference type="Pfam" id="PF13899">
    <property type="entry name" value="Thioredoxin_7"/>
    <property type="match status" value="1"/>
</dbReference>